<reference evidence="3 4" key="1">
    <citation type="submission" date="2018-03" db="EMBL/GenBank/DDBJ databases">
        <title>Genomic Encyclopedia of Archaeal and Bacterial Type Strains, Phase II (KMG-II): from individual species to whole genera.</title>
        <authorList>
            <person name="Goeker M."/>
        </authorList>
    </citation>
    <scope>NUCLEOTIDE SEQUENCE [LARGE SCALE GENOMIC DNA]</scope>
    <source>
        <strain evidence="3 4">DSM 45601</strain>
    </source>
</reference>
<dbReference type="RefSeq" id="WP_245930282.1">
    <property type="nucleotide sequence ID" value="NZ_PVZC01000005.1"/>
</dbReference>
<evidence type="ECO:0000256" key="1">
    <source>
        <dbReference type="SAM" id="MobiDB-lite"/>
    </source>
</evidence>
<dbReference type="AlphaFoldDB" id="A0A2T0Q203"/>
<proteinExistence type="predicted"/>
<organism evidence="3 4">
    <name type="scientific">Allonocardiopsis opalescens</name>
    <dbReference type="NCBI Taxonomy" id="1144618"/>
    <lineage>
        <taxon>Bacteria</taxon>
        <taxon>Bacillati</taxon>
        <taxon>Actinomycetota</taxon>
        <taxon>Actinomycetes</taxon>
        <taxon>Streptosporangiales</taxon>
        <taxon>Allonocardiopsis</taxon>
    </lineage>
</organism>
<dbReference type="InterPro" id="IPR018750">
    <property type="entry name" value="DUF2306_membrane"/>
</dbReference>
<sequence>MTTTIGGPEPGSAAPPDAGAPAERPGGGRADRARRQARRQLVWLVPLAMVCVAFLAFTLPPYATFDPEQARFPIREDFPPHYPLMVAHIMAGAVMLLITCAQVSPWVRRHHPAVHRWSGRVYVFAGVPLMGLPGLVIAPLSHTGFSTQVSNTLWALLWLGTTVAGYRMARARRYADHREWMLRSFALLWAIVLNRPWAFVCVMVLMPQLETTFGGQEALMIQQAASASSWLSWVTVLIVVELWIQRSRGRRGPARRAAANATAAG</sequence>
<evidence type="ECO:0000313" key="4">
    <source>
        <dbReference type="Proteomes" id="UP000237846"/>
    </source>
</evidence>
<feature type="transmembrane region" description="Helical" evidence="2">
    <location>
        <begin position="121"/>
        <end position="140"/>
    </location>
</feature>
<dbReference type="EMBL" id="PVZC01000005">
    <property type="protein sequence ID" value="PRX97823.1"/>
    <property type="molecule type" value="Genomic_DNA"/>
</dbReference>
<feature type="transmembrane region" description="Helical" evidence="2">
    <location>
        <begin position="82"/>
        <end position="101"/>
    </location>
</feature>
<dbReference type="Pfam" id="PF10067">
    <property type="entry name" value="DUF2306"/>
    <property type="match status" value="1"/>
</dbReference>
<gene>
    <name evidence="3" type="ORF">CLV72_105173</name>
</gene>
<evidence type="ECO:0000313" key="3">
    <source>
        <dbReference type="EMBL" id="PRX97823.1"/>
    </source>
</evidence>
<feature type="compositionally biased region" description="Low complexity" evidence="1">
    <location>
        <begin position="1"/>
        <end position="24"/>
    </location>
</feature>
<feature type="transmembrane region" description="Helical" evidence="2">
    <location>
        <begin position="181"/>
        <end position="205"/>
    </location>
</feature>
<accession>A0A2T0Q203</accession>
<comment type="caution">
    <text evidence="3">The sequence shown here is derived from an EMBL/GenBank/DDBJ whole genome shotgun (WGS) entry which is preliminary data.</text>
</comment>
<protein>
    <submittedName>
        <fullName evidence="3">Putative membrane protein DUF2306</fullName>
    </submittedName>
</protein>
<keyword evidence="2" id="KW-1133">Transmembrane helix</keyword>
<dbReference type="Proteomes" id="UP000237846">
    <property type="component" value="Unassembled WGS sequence"/>
</dbReference>
<feature type="region of interest" description="Disordered" evidence="1">
    <location>
        <begin position="1"/>
        <end position="32"/>
    </location>
</feature>
<evidence type="ECO:0000256" key="2">
    <source>
        <dbReference type="SAM" id="Phobius"/>
    </source>
</evidence>
<keyword evidence="2" id="KW-0812">Transmembrane</keyword>
<name>A0A2T0Q203_9ACTN</name>
<feature type="transmembrane region" description="Helical" evidence="2">
    <location>
        <begin position="152"/>
        <end position="169"/>
    </location>
</feature>
<feature type="transmembrane region" description="Helical" evidence="2">
    <location>
        <begin position="225"/>
        <end position="244"/>
    </location>
</feature>
<keyword evidence="4" id="KW-1185">Reference proteome</keyword>
<feature type="transmembrane region" description="Helical" evidence="2">
    <location>
        <begin position="41"/>
        <end position="62"/>
    </location>
</feature>
<keyword evidence="2" id="KW-0472">Membrane</keyword>